<dbReference type="InterPro" id="IPR000504">
    <property type="entry name" value="RRM_dom"/>
</dbReference>
<name>A0A423VBQ7_9PEZI</name>
<dbReference type="InterPro" id="IPR012677">
    <property type="entry name" value="Nucleotide-bd_a/b_plait_sf"/>
</dbReference>
<dbReference type="SUPFAM" id="SSF54928">
    <property type="entry name" value="RNA-binding domain, RBD"/>
    <property type="match status" value="1"/>
</dbReference>
<accession>A0A423VBQ7</accession>
<dbReference type="EMBL" id="LKEB01000122">
    <property type="protein sequence ID" value="ROV88231.1"/>
    <property type="molecule type" value="Genomic_DNA"/>
</dbReference>
<dbReference type="GO" id="GO:0003723">
    <property type="term" value="F:RNA binding"/>
    <property type="evidence" value="ECO:0007669"/>
    <property type="project" value="UniProtKB-UniRule"/>
</dbReference>
<feature type="region of interest" description="Disordered" evidence="4">
    <location>
        <begin position="1"/>
        <end position="89"/>
    </location>
</feature>
<protein>
    <recommendedName>
        <fullName evidence="5">RRM domain-containing protein</fullName>
    </recommendedName>
</protein>
<evidence type="ECO:0000313" key="6">
    <source>
        <dbReference type="EMBL" id="ROV88231.1"/>
    </source>
</evidence>
<feature type="region of interest" description="Disordered" evidence="4">
    <location>
        <begin position="175"/>
        <end position="226"/>
    </location>
</feature>
<dbReference type="Pfam" id="PF00076">
    <property type="entry name" value="RRM_1"/>
    <property type="match status" value="1"/>
</dbReference>
<gene>
    <name evidence="6" type="ORF">VPNG_10372</name>
</gene>
<keyword evidence="7" id="KW-1185">Reference proteome</keyword>
<feature type="compositionally biased region" description="Basic and acidic residues" evidence="4">
    <location>
        <begin position="76"/>
        <end position="89"/>
    </location>
</feature>
<keyword evidence="2 3" id="KW-0694">RNA-binding</keyword>
<feature type="compositionally biased region" description="Polar residues" evidence="4">
    <location>
        <begin position="1"/>
        <end position="15"/>
    </location>
</feature>
<proteinExistence type="predicted"/>
<reference evidence="6 7" key="1">
    <citation type="submission" date="2015-09" db="EMBL/GenBank/DDBJ databases">
        <title>Host preference determinants of Valsa canker pathogens revealed by comparative genomics.</title>
        <authorList>
            <person name="Yin Z."/>
            <person name="Huang L."/>
        </authorList>
    </citation>
    <scope>NUCLEOTIDE SEQUENCE [LARGE SCALE GENOMIC DNA]</scope>
    <source>
        <strain evidence="6 7">SXYLt</strain>
    </source>
</reference>
<organism evidence="6 7">
    <name type="scientific">Cytospora leucostoma</name>
    <dbReference type="NCBI Taxonomy" id="1230097"/>
    <lineage>
        <taxon>Eukaryota</taxon>
        <taxon>Fungi</taxon>
        <taxon>Dikarya</taxon>
        <taxon>Ascomycota</taxon>
        <taxon>Pezizomycotina</taxon>
        <taxon>Sordariomycetes</taxon>
        <taxon>Sordariomycetidae</taxon>
        <taxon>Diaporthales</taxon>
        <taxon>Cytosporaceae</taxon>
        <taxon>Cytospora</taxon>
    </lineage>
</organism>
<dbReference type="STRING" id="1230097.A0A423VBQ7"/>
<feature type="compositionally biased region" description="Basic and acidic residues" evidence="4">
    <location>
        <begin position="42"/>
        <end position="58"/>
    </location>
</feature>
<dbReference type="Gene3D" id="3.30.70.330">
    <property type="match status" value="1"/>
</dbReference>
<dbReference type="InParanoid" id="A0A423VBQ7"/>
<dbReference type="PANTHER" id="PTHR23236:SF119">
    <property type="entry name" value="NUCLEAR RNA-BINDING PROTEIN SART-3"/>
    <property type="match status" value="1"/>
</dbReference>
<dbReference type="PROSITE" id="PS50102">
    <property type="entry name" value="RRM"/>
    <property type="match status" value="1"/>
</dbReference>
<evidence type="ECO:0000256" key="1">
    <source>
        <dbReference type="ARBA" id="ARBA00022737"/>
    </source>
</evidence>
<dbReference type="SMART" id="SM00360">
    <property type="entry name" value="RRM"/>
    <property type="match status" value="1"/>
</dbReference>
<evidence type="ECO:0000256" key="3">
    <source>
        <dbReference type="PROSITE-ProRule" id="PRU00176"/>
    </source>
</evidence>
<evidence type="ECO:0000313" key="7">
    <source>
        <dbReference type="Proteomes" id="UP000285146"/>
    </source>
</evidence>
<evidence type="ECO:0000256" key="2">
    <source>
        <dbReference type="ARBA" id="ARBA00022884"/>
    </source>
</evidence>
<dbReference type="Proteomes" id="UP000285146">
    <property type="component" value="Unassembled WGS sequence"/>
</dbReference>
<evidence type="ECO:0000259" key="5">
    <source>
        <dbReference type="PROSITE" id="PS50102"/>
    </source>
</evidence>
<dbReference type="AlphaFoldDB" id="A0A423VBQ7"/>
<comment type="caution">
    <text evidence="6">The sequence shown here is derived from an EMBL/GenBank/DDBJ whole genome shotgun (WGS) entry which is preliminary data.</text>
</comment>
<dbReference type="PANTHER" id="PTHR23236">
    <property type="entry name" value="EUKARYOTIC TRANSLATION INITIATION FACTOR 4B/4H"/>
    <property type="match status" value="1"/>
</dbReference>
<evidence type="ECO:0000256" key="4">
    <source>
        <dbReference type="SAM" id="MobiDB-lite"/>
    </source>
</evidence>
<keyword evidence="1" id="KW-0677">Repeat</keyword>
<sequence>MSAFSSSNWRTSDTQRMGEPPHEQWGTRSSSAAGKTGSAWPGRRDRGSGDNRSRRDGPYETTAPHPTWDQAQGFGLERRSRPDTSDTADKIAQGRRIYLGNLLYRVKPKQIEEMLDASGFEGRVGGIHISVDAVTGRNPGYCFIDFEAREDAERALDALCGVMVEGRPVKVGPCRPKGAEKRSGDYKPTFQRWGDWKGSRAARSDGLPDDDERPDQGPYGALHHLDGVRDTGTPARVYVGGLGKMINQEENDKEVRGYLKGFTVFVLSPSTPESG</sequence>
<dbReference type="InterPro" id="IPR035979">
    <property type="entry name" value="RBD_domain_sf"/>
</dbReference>
<dbReference type="CDD" id="cd00590">
    <property type="entry name" value="RRM_SF"/>
    <property type="match status" value="1"/>
</dbReference>
<dbReference type="OrthoDB" id="272703at2759"/>
<feature type="domain" description="RRM" evidence="5">
    <location>
        <begin position="95"/>
        <end position="176"/>
    </location>
</feature>